<dbReference type="OrthoDB" id="443634at2759"/>
<dbReference type="GO" id="GO:0005794">
    <property type="term" value="C:Golgi apparatus"/>
    <property type="evidence" value="ECO:0007669"/>
    <property type="project" value="TreeGrafter"/>
</dbReference>
<dbReference type="Pfam" id="PF15901">
    <property type="entry name" value="Sortilin_C"/>
    <property type="match status" value="2"/>
</dbReference>
<dbReference type="InterPro" id="IPR031777">
    <property type="entry name" value="Sortilin_C"/>
</dbReference>
<dbReference type="GO" id="GO:0006896">
    <property type="term" value="P:Golgi to vacuole transport"/>
    <property type="evidence" value="ECO:0007669"/>
    <property type="project" value="TreeGrafter"/>
</dbReference>
<evidence type="ECO:0000256" key="9">
    <source>
        <dbReference type="SAM" id="SignalP"/>
    </source>
</evidence>
<dbReference type="Gene3D" id="2.130.10.10">
    <property type="entry name" value="YVTN repeat-like/Quinoprotein amine dehydrogenase"/>
    <property type="match status" value="2"/>
</dbReference>
<evidence type="ECO:0000256" key="1">
    <source>
        <dbReference type="ARBA" id="ARBA00004370"/>
    </source>
</evidence>
<evidence type="ECO:0000256" key="6">
    <source>
        <dbReference type="ARBA" id="ARBA00023180"/>
    </source>
</evidence>
<dbReference type="InterPro" id="IPR050310">
    <property type="entry name" value="VPS10-sortilin"/>
</dbReference>
<dbReference type="STRING" id="1071381.G8BWT0"/>
<name>G8BWT0_TETPH</name>
<protein>
    <recommendedName>
        <fullName evidence="10">VPS10 domain-containing protein</fullName>
    </recommendedName>
</protein>
<dbReference type="KEGG" id="tpf:TPHA_0H00230"/>
<dbReference type="OMA" id="ECDYNYY"/>
<feature type="signal peptide" evidence="9">
    <location>
        <begin position="1"/>
        <end position="20"/>
    </location>
</feature>
<dbReference type="InterPro" id="IPR031778">
    <property type="entry name" value="Sortilin_N"/>
</dbReference>
<dbReference type="SUPFAM" id="SSF110296">
    <property type="entry name" value="Oligoxyloglucan reducing end-specific cellobiohydrolase"/>
    <property type="match status" value="2"/>
</dbReference>
<dbReference type="EMBL" id="HE612863">
    <property type="protein sequence ID" value="CCE64234.1"/>
    <property type="molecule type" value="Genomic_DNA"/>
</dbReference>
<evidence type="ECO:0000256" key="2">
    <source>
        <dbReference type="ARBA" id="ARBA00022692"/>
    </source>
</evidence>
<feature type="transmembrane region" description="Helical" evidence="8">
    <location>
        <begin position="1450"/>
        <end position="1471"/>
    </location>
</feature>
<dbReference type="GeneID" id="11533736"/>
<feature type="compositionally biased region" description="Polar residues" evidence="7">
    <location>
        <begin position="1634"/>
        <end position="1643"/>
    </location>
</feature>
<dbReference type="PANTHER" id="PTHR12106">
    <property type="entry name" value="SORTILIN RELATED"/>
    <property type="match status" value="1"/>
</dbReference>
<evidence type="ECO:0000256" key="7">
    <source>
        <dbReference type="SAM" id="MobiDB-lite"/>
    </source>
</evidence>
<evidence type="ECO:0000256" key="4">
    <source>
        <dbReference type="ARBA" id="ARBA00022989"/>
    </source>
</evidence>
<evidence type="ECO:0000313" key="11">
    <source>
        <dbReference type="EMBL" id="CCE64234.1"/>
    </source>
</evidence>
<dbReference type="GO" id="GO:0006623">
    <property type="term" value="P:protein targeting to vacuole"/>
    <property type="evidence" value="ECO:0007669"/>
    <property type="project" value="TreeGrafter"/>
</dbReference>
<dbReference type="Proteomes" id="UP000005666">
    <property type="component" value="Chromosome 8"/>
</dbReference>
<evidence type="ECO:0000313" key="12">
    <source>
        <dbReference type="Proteomes" id="UP000005666"/>
    </source>
</evidence>
<sequence>MLLSNLIIPLLLLFSQLTIAASVDNAPVVNKVKSGFSYLLTSFDDSSVLLRVEKNSLLRTEDNGKSWEKVKIDSKDSKVVYVHVDELYPGSRASLRTEYNETYITNDKGKTWTKLNINVPKNMKGPSDTCWIKSHPLDNKILLASCRSLIKGDSSKNTSFQNMYMAQLYFISTDTGKTFKQIDSKIDLSGKKNIRSLITDCKFGISSSKSMLTSLSDTIVCKSNLVQGIEQKPKETQNKSDTGAKDKRDDYLYNVKRAAGTILFNNGKSNDPPMTSVMTESKYFEISIKNPSNTKIIESLKEKTIESFFVFDQQLVAITIDDRYNKNSSKKVWISKDGKEYKEAHLPTQLRFYVAGGLREDAAGRLLLTINRKKGQKSKRNDYVTEILISDSKGEKFSDLSFMDTTTLGNSFFQTFAHLPGTIIGTFTSMNSFHGGNRKDDSNERKKSSPSKITKISIDNGNFWSNLKVVDPDNKKNFKCDIDDYENCSIQLLMGGFVSSEPSAGIITVIGVVSDGVSFNWDDAKTFISRDGGESWQVALDFPSITTSGDYGNIIVAVPFNPESDGDPESELYYSLDQGRSWTEYQLEEQIIPIELISTTLDGSGSKFMLLGMVADQAVNVIISNPDDDDDEDGDNDTAYTFVYAIDFSKAFNGEKCKPSDFETYSLASGECINGAKYSVQRRKAESKCLVGTTYKDLEWIQEDCSQCTEKDYECSFSFKKGENGKCVPDYKLLQLSGQCNGAKNNKITLSPVQKLNNNKCQKELTFDNVELSCEEIGSPVKSGDKIKVTENSINSKIEYYKYFDTVSDEALLIATSDRQVYVSNDGGETIKKVEIDSEIIEITFNPYFDSTAYLFGDDGTLYTTHDRGQTFSSTKLPKSRQLGLGLNFNALDVNQFIYYGGKDCKSIFDTKCHSVAYLTKDGGETFEEMLRDGIHCDFANTIFTDPSVKNMITCMTLTENRTGRSLVRSNDYFKTQSVVFDSIIGTMGTGEFYVVAVPHGENELRAYVTADGITYAEAQFPADLNDIRQESFTVLGSEFGSIFMHLAVNIGAGEDYGPLLKSNYNGTSFVSLERAVNRNSQGFVDFEKIQGLEGIIIINTIGNVKKMEDHLENKQLKSKITFNDGSDWVYIKPPAKDSEGKKYTCSGKSLDKCSLHLHGYTERKDVRDTFASGSAFGVMFGVGNVGPYLLPENESSTYLTTDGGVTWSEVKKGNYQWEYGDHGGILVLVASNVATDTISYSIDSGKTWLDYKFTGEKVIIEDIITVPRDSSMRFLLLGKSSSFKGGTSKIYTIDFAGSFDRQCVYDIENENNDDFDYISFNPLKDNCLFGHQLEYLKKNKNNCFVGSAPLSDSFRIVKNCSCTRNDFECDYNYYKANDGTCKLVEGLSPIDPSGVCKTDNVFEYFASTGYRKIPLSTCNGGLNLEGKSTPRPCPGKKNEFNKHHNLNGYSFSALFIIPFIIIAFLTWVIYDRGIRRNGGFSRFGEIRLGDTLIEDNEFDRVVNSVVRSGFIASTSLYSGFEKVKYFIKNHIDRLRSRSSDRRGPSYTTLFNDQFLDDADDLLEGHDEDANDLNSLLNQDNDFDIDEDPHDPPEFSTPFRDEEEAPVENVDDENQKSTELTSDDNNQQNDDNNHSPVDSDNNN</sequence>
<dbReference type="PANTHER" id="PTHR12106:SF27">
    <property type="entry name" value="SORTILIN-RELATED RECEPTOR"/>
    <property type="match status" value="1"/>
</dbReference>
<proteinExistence type="predicted"/>
<keyword evidence="3" id="KW-0677">Repeat</keyword>
<organism evidence="11 12">
    <name type="scientific">Tetrapisispora phaffii (strain ATCC 24235 / CBS 4417 / NBRC 1672 / NRRL Y-8282 / UCD 70-5)</name>
    <name type="common">Yeast</name>
    <name type="synonym">Fabospora phaffii</name>
    <dbReference type="NCBI Taxonomy" id="1071381"/>
    <lineage>
        <taxon>Eukaryota</taxon>
        <taxon>Fungi</taxon>
        <taxon>Dikarya</taxon>
        <taxon>Ascomycota</taxon>
        <taxon>Saccharomycotina</taxon>
        <taxon>Saccharomycetes</taxon>
        <taxon>Saccharomycetales</taxon>
        <taxon>Saccharomycetaceae</taxon>
        <taxon>Tetrapisispora</taxon>
    </lineage>
</organism>
<feature type="domain" description="VPS10" evidence="10">
    <location>
        <begin position="810"/>
        <end position="1439"/>
    </location>
</feature>
<keyword evidence="12" id="KW-1185">Reference proteome</keyword>
<gene>
    <name evidence="11" type="primary">TPHA0H00230</name>
    <name evidence="11" type="ordered locus">TPHA_0H00230</name>
</gene>
<evidence type="ECO:0000256" key="3">
    <source>
        <dbReference type="ARBA" id="ARBA00022737"/>
    </source>
</evidence>
<dbReference type="GO" id="GO:0005829">
    <property type="term" value="C:cytosol"/>
    <property type="evidence" value="ECO:0007669"/>
    <property type="project" value="GOC"/>
</dbReference>
<keyword evidence="9" id="KW-0732">Signal</keyword>
<keyword evidence="2 8" id="KW-0812">Transmembrane</keyword>
<keyword evidence="5 8" id="KW-0472">Membrane</keyword>
<dbReference type="InterPro" id="IPR006581">
    <property type="entry name" value="VPS10"/>
</dbReference>
<keyword evidence="4 8" id="KW-1133">Transmembrane helix</keyword>
<feature type="chain" id="PRO_5003508713" description="VPS10 domain-containing protein" evidence="9">
    <location>
        <begin position="21"/>
        <end position="1643"/>
    </location>
</feature>
<evidence type="ECO:0000256" key="8">
    <source>
        <dbReference type="SAM" id="Phobius"/>
    </source>
</evidence>
<dbReference type="InterPro" id="IPR015943">
    <property type="entry name" value="WD40/YVTN_repeat-like_dom_sf"/>
</dbReference>
<dbReference type="GO" id="GO:0006895">
    <property type="term" value="P:Golgi to endosome transport"/>
    <property type="evidence" value="ECO:0007669"/>
    <property type="project" value="TreeGrafter"/>
</dbReference>
<reference evidence="11 12" key="1">
    <citation type="journal article" date="2011" name="Proc. Natl. Acad. Sci. U.S.A.">
        <title>Evolutionary erosion of yeast sex chromosomes by mating-type switching accidents.</title>
        <authorList>
            <person name="Gordon J.L."/>
            <person name="Armisen D."/>
            <person name="Proux-Wera E."/>
            <person name="Oheigeartaigh S.S."/>
            <person name="Byrne K.P."/>
            <person name="Wolfe K.H."/>
        </authorList>
    </citation>
    <scope>NUCLEOTIDE SEQUENCE [LARGE SCALE GENOMIC DNA]</scope>
    <source>
        <strain evidence="12">ATCC 24235 / CBS 4417 / NBRC 1672 / NRRL Y-8282 / UCD 70-5</strain>
    </source>
</reference>
<dbReference type="GO" id="GO:0016020">
    <property type="term" value="C:membrane"/>
    <property type="evidence" value="ECO:0007669"/>
    <property type="project" value="UniProtKB-SubCell"/>
</dbReference>
<dbReference type="RefSeq" id="XP_003686668.1">
    <property type="nucleotide sequence ID" value="XM_003686620.1"/>
</dbReference>
<comment type="subcellular location">
    <subcellularLocation>
        <location evidence="1">Membrane</location>
    </subcellularLocation>
</comment>
<dbReference type="SMART" id="SM00602">
    <property type="entry name" value="VPS10"/>
    <property type="match status" value="2"/>
</dbReference>
<accession>G8BWT0</accession>
<feature type="region of interest" description="Disordered" evidence="7">
    <location>
        <begin position="1566"/>
        <end position="1643"/>
    </location>
</feature>
<feature type="compositionally biased region" description="Acidic residues" evidence="7">
    <location>
        <begin position="1601"/>
        <end position="1612"/>
    </location>
</feature>
<dbReference type="Pfam" id="PF15902">
    <property type="entry name" value="Sortilin-Vps10"/>
    <property type="match status" value="2"/>
</dbReference>
<evidence type="ECO:0000256" key="5">
    <source>
        <dbReference type="ARBA" id="ARBA00023136"/>
    </source>
</evidence>
<dbReference type="HOGENOM" id="CLU_000700_0_0_1"/>
<dbReference type="eggNOG" id="KOG3511">
    <property type="taxonomic scope" value="Eukaryota"/>
</dbReference>
<keyword evidence="6" id="KW-0325">Glycoprotein</keyword>
<dbReference type="FunFam" id="3.30.60.270:FF:000005">
    <property type="entry name" value="Sortilin"/>
    <property type="match status" value="1"/>
</dbReference>
<evidence type="ECO:0000259" key="10">
    <source>
        <dbReference type="SMART" id="SM00602"/>
    </source>
</evidence>
<feature type="domain" description="VPS10" evidence="10">
    <location>
        <begin position="46"/>
        <end position="786"/>
    </location>
</feature>
<dbReference type="Gene3D" id="3.30.60.270">
    <property type="match status" value="2"/>
</dbReference>